<keyword evidence="1" id="KW-0472">Membrane</keyword>
<accession>A0A1W6LKA3</accession>
<keyword evidence="1" id="KW-1133">Transmembrane helix</keyword>
<name>A0A1W6LKA3_9BACT</name>
<reference evidence="3" key="1">
    <citation type="submission" date="2017-04" db="EMBL/GenBank/DDBJ databases">
        <title>Comparative genomics and description of representatives of a novel lineage of planctomycetes thriving in anoxic sediments.</title>
        <authorList>
            <person name="Spring S."/>
            <person name="Bunk B."/>
            <person name="Sproer C."/>
        </authorList>
    </citation>
    <scope>NUCLEOTIDE SEQUENCE [LARGE SCALE GENOMIC DNA]</scope>
    <source>
        <strain evidence="3">ST-PulAB-D4</strain>
    </source>
</reference>
<dbReference type="RefSeq" id="WP_085754909.1">
    <property type="nucleotide sequence ID" value="NZ_CP021023.1"/>
</dbReference>
<keyword evidence="3" id="KW-1185">Reference proteome</keyword>
<feature type="transmembrane region" description="Helical" evidence="1">
    <location>
        <begin position="103"/>
        <end position="123"/>
    </location>
</feature>
<evidence type="ECO:0000256" key="1">
    <source>
        <dbReference type="SAM" id="Phobius"/>
    </source>
</evidence>
<evidence type="ECO:0000313" key="2">
    <source>
        <dbReference type="EMBL" id="ARN56199.1"/>
    </source>
</evidence>
<feature type="transmembrane region" description="Helical" evidence="1">
    <location>
        <begin position="29"/>
        <end position="49"/>
    </location>
</feature>
<keyword evidence="1" id="KW-0812">Transmembrane</keyword>
<sequence>MLVLLALTAAAAGILISLKKNFISVWLHSFNVIISIHLAILILGLLGSIDNSSLSTAAVKGAALLVISSVIFVFLTFAAKLLLSNMAEVNLPTMLEFTVKPLAAGFAGWMAFWFIIFAAATIASDSIQAFEEKTVKTSQAASKQLSACESLAREISLCEDEKVLPEIIQWITESEN</sequence>
<organism evidence="2 3">
    <name type="scientific">Sedimentisphaera salicampi</name>
    <dbReference type="NCBI Taxonomy" id="1941349"/>
    <lineage>
        <taxon>Bacteria</taxon>
        <taxon>Pseudomonadati</taxon>
        <taxon>Planctomycetota</taxon>
        <taxon>Phycisphaerae</taxon>
        <taxon>Sedimentisphaerales</taxon>
        <taxon>Sedimentisphaeraceae</taxon>
        <taxon>Sedimentisphaera</taxon>
    </lineage>
</organism>
<proteinExistence type="predicted"/>
<dbReference type="STRING" id="1941349.STSP1_00573"/>
<dbReference type="KEGG" id="pbp:STSP1_00573"/>
<gene>
    <name evidence="2" type="ORF">STSP1_00573</name>
</gene>
<feature type="transmembrane region" description="Helical" evidence="1">
    <location>
        <begin position="61"/>
        <end position="83"/>
    </location>
</feature>
<evidence type="ECO:0000313" key="3">
    <source>
        <dbReference type="Proteomes" id="UP000193334"/>
    </source>
</evidence>
<dbReference type="Proteomes" id="UP000193334">
    <property type="component" value="Chromosome"/>
</dbReference>
<dbReference type="EMBL" id="CP021023">
    <property type="protein sequence ID" value="ARN56199.1"/>
    <property type="molecule type" value="Genomic_DNA"/>
</dbReference>
<dbReference type="AlphaFoldDB" id="A0A1W6LKA3"/>
<protein>
    <submittedName>
        <fullName evidence="2">Uncharacterized protein</fullName>
    </submittedName>
</protein>